<proteinExistence type="predicted"/>
<evidence type="ECO:0000313" key="2">
    <source>
        <dbReference type="EMBL" id="NOT33119.1"/>
    </source>
</evidence>
<feature type="transmembrane region" description="Helical" evidence="1">
    <location>
        <begin position="14"/>
        <end position="32"/>
    </location>
</feature>
<keyword evidence="1" id="KW-0812">Transmembrane</keyword>
<organism evidence="2 3">
    <name type="scientific">Eiseniibacteriota bacterium</name>
    <dbReference type="NCBI Taxonomy" id="2212470"/>
    <lineage>
        <taxon>Bacteria</taxon>
        <taxon>Candidatus Eiseniibacteriota</taxon>
    </lineage>
</organism>
<protein>
    <submittedName>
        <fullName evidence="2">Uncharacterized protein</fullName>
    </submittedName>
</protein>
<evidence type="ECO:0000256" key="1">
    <source>
        <dbReference type="SAM" id="Phobius"/>
    </source>
</evidence>
<reference evidence="2 3" key="1">
    <citation type="submission" date="2020-04" db="EMBL/GenBank/DDBJ databases">
        <title>Metagenomic profiling of ammonia- and methane-oxidizing microorganisms in a Dutch drinking water treatment plant.</title>
        <authorList>
            <person name="Poghosyan L."/>
            <person name="Leucker S."/>
        </authorList>
    </citation>
    <scope>NUCLEOTIDE SEQUENCE [LARGE SCALE GENOMIC DNA]</scope>
    <source>
        <strain evidence="2">S-RSF-IL-03</strain>
    </source>
</reference>
<keyword evidence="1" id="KW-1133">Transmembrane helix</keyword>
<keyword evidence="1" id="KW-0472">Membrane</keyword>
<feature type="transmembrane region" description="Helical" evidence="1">
    <location>
        <begin position="102"/>
        <end position="121"/>
    </location>
</feature>
<feature type="transmembrane region" description="Helical" evidence="1">
    <location>
        <begin position="70"/>
        <end position="90"/>
    </location>
</feature>
<dbReference type="Proteomes" id="UP000580839">
    <property type="component" value="Unassembled WGS sequence"/>
</dbReference>
<name>A0A849SVB1_UNCEI</name>
<dbReference type="AlphaFoldDB" id="A0A849SVB1"/>
<feature type="transmembrane region" description="Helical" evidence="1">
    <location>
        <begin position="44"/>
        <end position="64"/>
    </location>
</feature>
<gene>
    <name evidence="2" type="ORF">HOP12_03005</name>
</gene>
<dbReference type="EMBL" id="JABFRW010000029">
    <property type="protein sequence ID" value="NOT33119.1"/>
    <property type="molecule type" value="Genomic_DNA"/>
</dbReference>
<evidence type="ECO:0000313" key="3">
    <source>
        <dbReference type="Proteomes" id="UP000580839"/>
    </source>
</evidence>
<sequence length="138" mass="15827">MHEVSTFRLYLLRATYLLIAVGLAFAIWPGILDHDASMTLMRGVVHAMLGAVSLLALLGVRYPLQMIPVLLFELVWKTLWLLAFALPLWLSHQMDPRTMESVFECLLGVVIVPIALPWGYLWRHYVKKSGDHWRRATT</sequence>
<comment type="caution">
    <text evidence="2">The sequence shown here is derived from an EMBL/GenBank/DDBJ whole genome shotgun (WGS) entry which is preliminary data.</text>
</comment>
<accession>A0A849SVB1</accession>